<evidence type="ECO:0000256" key="2">
    <source>
        <dbReference type="PROSITE-ProRule" id="PRU00339"/>
    </source>
</evidence>
<dbReference type="Pfam" id="PF02493">
    <property type="entry name" value="MORN"/>
    <property type="match status" value="5"/>
</dbReference>
<dbReference type="SMART" id="SM00028">
    <property type="entry name" value="TPR"/>
    <property type="match status" value="2"/>
</dbReference>
<dbReference type="Pfam" id="PF00515">
    <property type="entry name" value="TPR_1"/>
    <property type="match status" value="1"/>
</dbReference>
<dbReference type="Gene3D" id="1.25.40.10">
    <property type="entry name" value="Tetratricopeptide repeat domain"/>
    <property type="match status" value="2"/>
</dbReference>
<dbReference type="PANTHER" id="PTHR23084">
    <property type="entry name" value="PHOSPHATIDYLINOSITOL-4-PHOSPHATE 5-KINASE RELATED"/>
    <property type="match status" value="1"/>
</dbReference>
<dbReference type="PROSITE" id="PS50005">
    <property type="entry name" value="TPR"/>
    <property type="match status" value="2"/>
</dbReference>
<dbReference type="Gene3D" id="2.20.110.10">
    <property type="entry name" value="Histone H3 K4-specific methyltransferase SET7/9 N-terminal domain"/>
    <property type="match status" value="2"/>
</dbReference>
<proteinExistence type="predicted"/>
<gene>
    <name evidence="3" type="ORF">MMF97_04220</name>
</gene>
<comment type="caution">
    <text evidence="3">The sequence shown here is derived from an EMBL/GenBank/DDBJ whole genome shotgun (WGS) entry which is preliminary data.</text>
</comment>
<evidence type="ECO:0000313" key="3">
    <source>
        <dbReference type="EMBL" id="MCJ0741907.1"/>
    </source>
</evidence>
<reference evidence="3" key="1">
    <citation type="submission" date="2022-03" db="EMBL/GenBank/DDBJ databases">
        <authorList>
            <person name="Woo C.Y."/>
        </authorList>
    </citation>
    <scope>NUCLEOTIDE SEQUENCE</scope>
    <source>
        <strain evidence="3">CYS-01</strain>
    </source>
</reference>
<protein>
    <submittedName>
        <fullName evidence="3">Tetratricopeptide repeat protein</fullName>
    </submittedName>
</protein>
<sequence length="348" mass="39421">MITLFFLIGHTIILQAQQKNKIRSSISPKAKWQKLEFTRASNPKDTIYYNGEVGNGKANGYGEASSSLRYNYKGYWKDNDLNGKGRIVWANGHVYEGEIKNGTRTGTGKYTWADGSVYEGNFINGQRSGKGKMTWGKNTQWGGESYEGDFKNNLLTGFGKYIHANGKSEEGFFENGIYKGKSNAPEQNQSNGKSKLDIGLETVILQNKGVEYYNKKQYELALQEFNKAIDVNPNYATSSHALVGRTYMAWYTESKDANYLKLALNSLSKAIELDSKYAPAYFYRGIVYGNLREYNLALKDLTQAIVLDPEVAEYYQNRSVIYKAIGEDKLSAFDLKKFEELRKKSEIK</sequence>
<feature type="repeat" description="TPR" evidence="2">
    <location>
        <begin position="278"/>
        <end position="311"/>
    </location>
</feature>
<evidence type="ECO:0000313" key="4">
    <source>
        <dbReference type="Proteomes" id="UP001165460"/>
    </source>
</evidence>
<dbReference type="InterPro" id="IPR011990">
    <property type="entry name" value="TPR-like_helical_dom_sf"/>
</dbReference>
<feature type="repeat" description="TPR" evidence="2">
    <location>
        <begin position="202"/>
        <end position="235"/>
    </location>
</feature>
<dbReference type="SUPFAM" id="SSF48452">
    <property type="entry name" value="TPR-like"/>
    <property type="match status" value="1"/>
</dbReference>
<dbReference type="SMART" id="SM00698">
    <property type="entry name" value="MORN"/>
    <property type="match status" value="4"/>
</dbReference>
<keyword evidence="4" id="KW-1185">Reference proteome</keyword>
<name>A0ABS9ZUK9_9SPHI</name>
<accession>A0ABS9ZUK9</accession>
<dbReference type="SUPFAM" id="SSF82185">
    <property type="entry name" value="Histone H3 K4-specific methyltransferase SET7/9 N-terminal domain"/>
    <property type="match status" value="1"/>
</dbReference>
<dbReference type="InterPro" id="IPR019734">
    <property type="entry name" value="TPR_rpt"/>
</dbReference>
<dbReference type="PANTHER" id="PTHR23084:SF263">
    <property type="entry name" value="MORN REPEAT-CONTAINING PROTEIN 1"/>
    <property type="match status" value="1"/>
</dbReference>
<dbReference type="RefSeq" id="WP_243359611.1">
    <property type="nucleotide sequence ID" value="NZ_JALGBH010000001.1"/>
</dbReference>
<evidence type="ECO:0000256" key="1">
    <source>
        <dbReference type="ARBA" id="ARBA00022737"/>
    </source>
</evidence>
<dbReference type="InterPro" id="IPR003409">
    <property type="entry name" value="MORN"/>
</dbReference>
<keyword evidence="2" id="KW-0802">TPR repeat</keyword>
<organism evidence="3 4">
    <name type="scientific">Pedobacter montanisoli</name>
    <dbReference type="NCBI Taxonomy" id="2923277"/>
    <lineage>
        <taxon>Bacteria</taxon>
        <taxon>Pseudomonadati</taxon>
        <taxon>Bacteroidota</taxon>
        <taxon>Sphingobacteriia</taxon>
        <taxon>Sphingobacteriales</taxon>
        <taxon>Sphingobacteriaceae</taxon>
        <taxon>Pedobacter</taxon>
    </lineage>
</organism>
<keyword evidence="1" id="KW-0677">Repeat</keyword>
<dbReference type="Proteomes" id="UP001165460">
    <property type="component" value="Unassembled WGS sequence"/>
</dbReference>
<dbReference type="EMBL" id="JALGBH010000001">
    <property type="protein sequence ID" value="MCJ0741907.1"/>
    <property type="molecule type" value="Genomic_DNA"/>
</dbReference>